<protein>
    <recommendedName>
        <fullName evidence="3">Secreted protein</fullName>
    </recommendedName>
</protein>
<reference evidence="1" key="1">
    <citation type="submission" date="2024-01" db="EMBL/GenBank/DDBJ databases">
        <authorList>
            <person name="Webb A."/>
        </authorList>
    </citation>
    <scope>NUCLEOTIDE SEQUENCE</scope>
    <source>
        <strain evidence="1">Pm1</strain>
    </source>
</reference>
<dbReference type="AlphaFoldDB" id="A0AAV1VL69"/>
<name>A0AAV1VL69_9STRA</name>
<evidence type="ECO:0008006" key="3">
    <source>
        <dbReference type="Google" id="ProtNLM"/>
    </source>
</evidence>
<evidence type="ECO:0000313" key="2">
    <source>
        <dbReference type="Proteomes" id="UP001162060"/>
    </source>
</evidence>
<comment type="caution">
    <text evidence="1">The sequence shown here is derived from an EMBL/GenBank/DDBJ whole genome shotgun (WGS) entry which is preliminary data.</text>
</comment>
<dbReference type="EMBL" id="CAKLBY020000378">
    <property type="protein sequence ID" value="CAK7946993.1"/>
    <property type="molecule type" value="Genomic_DNA"/>
</dbReference>
<gene>
    <name evidence="1" type="ORF">PM001_LOCUS32143</name>
</gene>
<accession>A0AAV1VL69</accession>
<sequence length="168" mass="18204">MRFSCHSHLLGKLDLSLALPVVLLVASASRSDCRRARNCATLRPIAAPPALLFVASGALLRSAGVVRPAVVLHALGFCGDSQAFERGRKLLEVLLLLLSQRNFFRPDARVAYSGLSPKAVVEVVNIRGSHMRHSHGQPEVSARPLVCCDASPSMPPLRVGQRSRTRRP</sequence>
<dbReference type="Proteomes" id="UP001162060">
    <property type="component" value="Unassembled WGS sequence"/>
</dbReference>
<proteinExistence type="predicted"/>
<organism evidence="1 2">
    <name type="scientific">Peronospora matthiolae</name>
    <dbReference type="NCBI Taxonomy" id="2874970"/>
    <lineage>
        <taxon>Eukaryota</taxon>
        <taxon>Sar</taxon>
        <taxon>Stramenopiles</taxon>
        <taxon>Oomycota</taxon>
        <taxon>Peronosporomycetes</taxon>
        <taxon>Peronosporales</taxon>
        <taxon>Peronosporaceae</taxon>
        <taxon>Peronospora</taxon>
    </lineage>
</organism>
<evidence type="ECO:0000313" key="1">
    <source>
        <dbReference type="EMBL" id="CAK7946993.1"/>
    </source>
</evidence>